<dbReference type="PIRSF" id="PIRSF028431">
    <property type="entry name" value="UCP028431"/>
    <property type="match status" value="1"/>
</dbReference>
<dbReference type="EMBL" id="FNRI01000006">
    <property type="protein sequence ID" value="SEA79276.1"/>
    <property type="molecule type" value="Genomic_DNA"/>
</dbReference>
<feature type="signal peptide" evidence="1">
    <location>
        <begin position="1"/>
        <end position="19"/>
    </location>
</feature>
<organism evidence="3 4">
    <name type="scientific">Alistipes timonensis JC136</name>
    <dbReference type="NCBI Taxonomy" id="1033731"/>
    <lineage>
        <taxon>Bacteria</taxon>
        <taxon>Pseudomonadati</taxon>
        <taxon>Bacteroidota</taxon>
        <taxon>Bacteroidia</taxon>
        <taxon>Bacteroidales</taxon>
        <taxon>Rikenellaceae</taxon>
        <taxon>Alistipes</taxon>
    </lineage>
</organism>
<evidence type="ECO:0000256" key="1">
    <source>
        <dbReference type="SAM" id="SignalP"/>
    </source>
</evidence>
<keyword evidence="1" id="KW-0732">Signal</keyword>
<dbReference type="OrthoDB" id="5937621at2"/>
<dbReference type="STRING" id="1033731.SAMN05444145_106159"/>
<dbReference type="Pfam" id="PF10091">
    <property type="entry name" value="Glycoamylase"/>
    <property type="match status" value="1"/>
</dbReference>
<dbReference type="Proteomes" id="UP000183253">
    <property type="component" value="Unassembled WGS sequence"/>
</dbReference>
<protein>
    <recommendedName>
        <fullName evidence="2">Glycoamylase-like domain-containing protein</fullName>
    </recommendedName>
</protein>
<reference evidence="3 4" key="1">
    <citation type="submission" date="2016-10" db="EMBL/GenBank/DDBJ databases">
        <authorList>
            <person name="de Groot N.N."/>
        </authorList>
    </citation>
    <scope>NUCLEOTIDE SEQUENCE [LARGE SCALE GENOMIC DNA]</scope>
    <source>
        <strain evidence="3 4">DSM 25383</strain>
    </source>
</reference>
<keyword evidence="4" id="KW-1185">Reference proteome</keyword>
<evidence type="ECO:0000259" key="2">
    <source>
        <dbReference type="Pfam" id="PF10091"/>
    </source>
</evidence>
<gene>
    <name evidence="3" type="ORF">SAMN05444145_106159</name>
</gene>
<name>A0A1H4E2Y9_9BACT</name>
<feature type="chain" id="PRO_5010281810" description="Glycoamylase-like domain-containing protein" evidence="1">
    <location>
        <begin position="20"/>
        <end position="449"/>
    </location>
</feature>
<evidence type="ECO:0000313" key="3">
    <source>
        <dbReference type="EMBL" id="SEA79276.1"/>
    </source>
</evidence>
<dbReference type="Gene3D" id="1.50.10.140">
    <property type="match status" value="1"/>
</dbReference>
<sequence length="449" mass="50756">MIRKLFCAIALLTAAFSAAAPDNTGDKRKRSFNDDNDFLTYVQRQYFNYIWEGALPNSGLSRVRMIQDDPQRDLHTITVGSSGFGITGIIVGIERGFITRSEGVARLEKIADFLARSDRFHGMWSHWIDDRTARTMPFANPASKDNGGDVVESAFLAQGLITARQYLLNGTKKERALAAKFDKLWREMEWSWYQKDGEDVVYWHWSPDYQWEKNFPLQGYNECLAVYILGASSPTHPITKEAYYKGWARDGAIVSDTTLYNIPVRVRHNTGREYVGPIFWTAFSYVGFDPRGLKDELGINYFDVNVAHARIQQAHCIANPNGFDGYGADCWGFSAGYSVKGYKAHNTKNDRGVVTPSGTLAAMPFAPDAVMKALKHFYFDLGDELWGPYGFYDGYIVAEKRVIPNYLANNQCAALPMIENYRSGLIWKLFMSAPEIQAGLKKLGFTRDN</sequence>
<accession>A0A1H4E2Y9</accession>
<proteinExistence type="predicted"/>
<dbReference type="InterPro" id="IPR019282">
    <property type="entry name" value="Glycoamylase-like_cons_dom"/>
</dbReference>
<dbReference type="AlphaFoldDB" id="A0A1H4E2Y9"/>
<dbReference type="InterPro" id="IPR016883">
    <property type="entry name" value="UCP028431"/>
</dbReference>
<feature type="domain" description="Glycoamylase-like" evidence="2">
    <location>
        <begin position="214"/>
        <end position="433"/>
    </location>
</feature>
<dbReference type="RefSeq" id="WP_026020871.1">
    <property type="nucleotide sequence ID" value="NZ_CAEG01000021.1"/>
</dbReference>
<evidence type="ECO:0000313" key="4">
    <source>
        <dbReference type="Proteomes" id="UP000183253"/>
    </source>
</evidence>